<gene>
    <name evidence="1" type="ORF">LFYK43_12650</name>
</gene>
<dbReference type="AlphaFoldDB" id="A0A401ITF8"/>
<dbReference type="EMBL" id="BFFP01000018">
    <property type="protein sequence ID" value="GBG94806.1"/>
    <property type="molecule type" value="Genomic_DNA"/>
</dbReference>
<dbReference type="RefSeq" id="WP_124976556.1">
    <property type="nucleotide sequence ID" value="NZ_BFFP01000018.1"/>
</dbReference>
<proteinExistence type="predicted"/>
<keyword evidence="2" id="KW-1185">Reference proteome</keyword>
<accession>A0A401ITF8</accession>
<protein>
    <submittedName>
        <fullName evidence="1">Uncharacterized protein</fullName>
    </submittedName>
</protein>
<evidence type="ECO:0000313" key="1">
    <source>
        <dbReference type="EMBL" id="GBG94806.1"/>
    </source>
</evidence>
<reference evidence="1 2" key="1">
    <citation type="journal article" date="2019" name="Int. J. Syst. Evol. Microbiol.">
        <title>Lactobacillus salitolerans sp. nov., a novel lactic acid bacterium isolated from spent mushroom substrates.</title>
        <authorList>
            <person name="Tohno M."/>
            <person name="Tanizawa Y."/>
            <person name="Kojima Y."/>
            <person name="Sakamoto M."/>
            <person name="Nakamura Y."/>
            <person name="Ohkuma M."/>
            <person name="Kobayashi H."/>
        </authorList>
    </citation>
    <scope>NUCLEOTIDE SEQUENCE [LARGE SCALE GENOMIC DNA]</scope>
    <source>
        <strain evidence="1 2">YK43</strain>
    </source>
</reference>
<name>A0A401ITF8_9LACO</name>
<sequence length="87" mass="9461">MKRSVQNHLNQAAFVAGAAASGFVASGLRAAVKTRERVLERPDKKKTVVLGETKYRPAVTDPTELLTGIRSDLDEIKDALVDIAKQK</sequence>
<evidence type="ECO:0000313" key="2">
    <source>
        <dbReference type="Proteomes" id="UP000286848"/>
    </source>
</evidence>
<organism evidence="1 2">
    <name type="scientific">Ligilactobacillus salitolerans</name>
    <dbReference type="NCBI Taxonomy" id="1808352"/>
    <lineage>
        <taxon>Bacteria</taxon>
        <taxon>Bacillati</taxon>
        <taxon>Bacillota</taxon>
        <taxon>Bacilli</taxon>
        <taxon>Lactobacillales</taxon>
        <taxon>Lactobacillaceae</taxon>
        <taxon>Ligilactobacillus</taxon>
    </lineage>
</organism>
<comment type="caution">
    <text evidence="1">The sequence shown here is derived from an EMBL/GenBank/DDBJ whole genome shotgun (WGS) entry which is preliminary data.</text>
</comment>
<dbReference type="Proteomes" id="UP000286848">
    <property type="component" value="Unassembled WGS sequence"/>
</dbReference>